<dbReference type="EMBL" id="JAEPQZ010000006">
    <property type="protein sequence ID" value="KAG2180303.1"/>
    <property type="molecule type" value="Genomic_DNA"/>
</dbReference>
<evidence type="ECO:0000256" key="1">
    <source>
        <dbReference type="SAM" id="MobiDB-lite"/>
    </source>
</evidence>
<keyword evidence="3" id="KW-1185">Reference proteome</keyword>
<dbReference type="AlphaFoldDB" id="A0A8H7PU77"/>
<gene>
    <name evidence="2" type="ORF">INT43_004092</name>
</gene>
<reference evidence="2" key="1">
    <citation type="submission" date="2020-12" db="EMBL/GenBank/DDBJ databases">
        <title>Metabolic potential, ecology and presence of endohyphal bacteria is reflected in genomic diversity of Mucoromycotina.</title>
        <authorList>
            <person name="Muszewska A."/>
            <person name="Okrasinska A."/>
            <person name="Steczkiewicz K."/>
            <person name="Drgas O."/>
            <person name="Orlowska M."/>
            <person name="Perlinska-Lenart U."/>
            <person name="Aleksandrzak-Piekarczyk T."/>
            <person name="Szatraj K."/>
            <person name="Zielenkiewicz U."/>
            <person name="Pilsyk S."/>
            <person name="Malc E."/>
            <person name="Mieczkowski P."/>
            <person name="Kruszewska J.S."/>
            <person name="Biernat P."/>
            <person name="Pawlowska J."/>
        </authorList>
    </citation>
    <scope>NUCLEOTIDE SEQUENCE</scope>
    <source>
        <strain evidence="2">WA0000067209</strain>
    </source>
</reference>
<dbReference type="OrthoDB" id="2354239at2759"/>
<feature type="compositionally biased region" description="Basic and acidic residues" evidence="1">
    <location>
        <begin position="207"/>
        <end position="219"/>
    </location>
</feature>
<evidence type="ECO:0000313" key="2">
    <source>
        <dbReference type="EMBL" id="KAG2180303.1"/>
    </source>
</evidence>
<evidence type="ECO:0000313" key="3">
    <source>
        <dbReference type="Proteomes" id="UP000654370"/>
    </source>
</evidence>
<feature type="compositionally biased region" description="Polar residues" evidence="1">
    <location>
        <begin position="69"/>
        <end position="79"/>
    </location>
</feature>
<accession>A0A8H7PU77</accession>
<protein>
    <submittedName>
        <fullName evidence="2">Uncharacterized protein</fullName>
    </submittedName>
</protein>
<feature type="region of interest" description="Disordered" evidence="1">
    <location>
        <begin position="60"/>
        <end position="79"/>
    </location>
</feature>
<proteinExistence type="predicted"/>
<feature type="region of interest" description="Disordered" evidence="1">
    <location>
        <begin position="193"/>
        <end position="226"/>
    </location>
</feature>
<comment type="caution">
    <text evidence="2">The sequence shown here is derived from an EMBL/GenBank/DDBJ whole genome shotgun (WGS) entry which is preliminary data.</text>
</comment>
<sequence>MQQSTKMYHRLDSSSYAPYNVNIWIQLKDLILSIQGHMFWIYSALFCILEESNNSAQRSAELKNAPKSPLSSQSNTVQKKSSYHVKKLVVIKDSDSMDSRTNPNGIPTMYQHRNASVLSVSSRINSMKTKADSTIEPLQMGQQKSKDHWQNPFSNMIKRRKPRGSIHPLEPVRASASTPAFTTYSVIETERFKGATRRSSAPTLPRYDPRPSMHEERNGITRPPRWWRKMTSNGWVRRNSA</sequence>
<dbReference type="Proteomes" id="UP000654370">
    <property type="component" value="Unassembled WGS sequence"/>
</dbReference>
<name>A0A8H7PU77_MORIS</name>
<organism evidence="2 3">
    <name type="scientific">Mortierella isabellina</name>
    <name type="common">Filamentous fungus</name>
    <name type="synonym">Umbelopsis isabellina</name>
    <dbReference type="NCBI Taxonomy" id="91625"/>
    <lineage>
        <taxon>Eukaryota</taxon>
        <taxon>Fungi</taxon>
        <taxon>Fungi incertae sedis</taxon>
        <taxon>Mucoromycota</taxon>
        <taxon>Mucoromycotina</taxon>
        <taxon>Umbelopsidomycetes</taxon>
        <taxon>Umbelopsidales</taxon>
        <taxon>Umbelopsidaceae</taxon>
        <taxon>Umbelopsis</taxon>
    </lineage>
</organism>